<evidence type="ECO:0000313" key="2">
    <source>
        <dbReference type="Proteomes" id="UP000676194"/>
    </source>
</evidence>
<dbReference type="EMBL" id="CP074694">
    <property type="protein sequence ID" value="QVL34111.1"/>
    <property type="molecule type" value="Genomic_DNA"/>
</dbReference>
<dbReference type="Proteomes" id="UP000676194">
    <property type="component" value="Chromosome"/>
</dbReference>
<gene>
    <name evidence="1" type="ORF">KIH39_09450</name>
</gene>
<name>A0A8E6B9A1_9BACT</name>
<dbReference type="RefSeq" id="WP_213499084.1">
    <property type="nucleotide sequence ID" value="NZ_CP074694.1"/>
</dbReference>
<accession>A0A8E6B9A1</accession>
<keyword evidence="2" id="KW-1185">Reference proteome</keyword>
<proteinExistence type="predicted"/>
<protein>
    <submittedName>
        <fullName evidence="1">Uncharacterized protein</fullName>
    </submittedName>
</protein>
<reference evidence="1" key="1">
    <citation type="submission" date="2021-05" db="EMBL/GenBank/DDBJ databases">
        <title>Complete genome sequence of the cellulolytic planctomycete Telmatocola sphagniphila SP2T and characterization of the first cellulase from planctomycetes.</title>
        <authorList>
            <person name="Rakitin A.L."/>
            <person name="Beletsky A.V."/>
            <person name="Naumoff D.G."/>
            <person name="Kulichevskaya I.S."/>
            <person name="Mardanov A.V."/>
            <person name="Ravin N.V."/>
            <person name="Dedysh S.N."/>
        </authorList>
    </citation>
    <scope>NUCLEOTIDE SEQUENCE</scope>
    <source>
        <strain evidence="1">SP2T</strain>
    </source>
</reference>
<evidence type="ECO:0000313" key="1">
    <source>
        <dbReference type="EMBL" id="QVL34111.1"/>
    </source>
</evidence>
<dbReference type="AlphaFoldDB" id="A0A8E6B9A1"/>
<sequence length="424" mass="47314">MDRRRFVASGLVASLSTTVLENRTFAAAETTSRKRIAFLGTVVHQHSHAQHFLDRFAMGYNWGGMWQAPRLDIASIFIDQFPKDDLAKARIAKYKLKAVPTIADALTLGTEKLAVDGVVLIAEHGDYPVNEKGQKRYPRYQWFQEIVKVFEKTGQSCPVFNDKHLSTDWEECVKMVADARRLRFPFLAGFSLPATRRLPSIDLPLGVPLEESVCVGYGGVDSYDIHGLETAQCMSERRQGGEVGVSSVLALKGQKVWEELARPERKSTRQLLVAALSRSHNLPVEGGYPSDPISFDWARKALLDSTAYLIEHRDGFRTTMLLAPIRDFNYAGLRKDTGEILSCQMYLPMPSYGATTADFFNPLARHIENMILTGQAPYPVERTLLTSGMVIGGVDSLHAGQSLVKTPKLAVKYAGPKESTYWRE</sequence>
<dbReference type="KEGG" id="tsph:KIH39_09450"/>
<organism evidence="1 2">
    <name type="scientific">Telmatocola sphagniphila</name>
    <dbReference type="NCBI Taxonomy" id="1123043"/>
    <lineage>
        <taxon>Bacteria</taxon>
        <taxon>Pseudomonadati</taxon>
        <taxon>Planctomycetota</taxon>
        <taxon>Planctomycetia</taxon>
        <taxon>Gemmatales</taxon>
        <taxon>Gemmataceae</taxon>
    </lineage>
</organism>